<name>A0ABQ5K0Z1_9EUKA</name>
<proteinExistence type="predicted"/>
<comment type="caution">
    <text evidence="1">The sequence shown here is derived from an EMBL/GenBank/DDBJ whole genome shotgun (WGS) entry which is preliminary data.</text>
</comment>
<accession>A0ABQ5K0Z1</accession>
<gene>
    <name evidence="1" type="ORF">ADUPG1_004615</name>
</gene>
<dbReference type="Proteomes" id="UP001057375">
    <property type="component" value="Unassembled WGS sequence"/>
</dbReference>
<feature type="non-terminal residue" evidence="1">
    <location>
        <position position="70"/>
    </location>
</feature>
<sequence length="70" mass="7832">MVTTIRNMVIIKSVLEEDTTLRGHVRRLVLVQGDHPMDELKKLAASAEGEFVIEAIVDQYSSSIVQYSTV</sequence>
<reference evidence="1" key="1">
    <citation type="submission" date="2022-03" db="EMBL/GenBank/DDBJ databases">
        <title>Draft genome sequence of Aduncisulcus paluster, a free-living microaerophilic Fornicata.</title>
        <authorList>
            <person name="Yuyama I."/>
            <person name="Kume K."/>
            <person name="Tamura T."/>
            <person name="Inagaki Y."/>
            <person name="Hashimoto T."/>
        </authorList>
    </citation>
    <scope>NUCLEOTIDE SEQUENCE</scope>
    <source>
        <strain evidence="1">NY0171</strain>
    </source>
</reference>
<dbReference type="EMBL" id="BQXS01007046">
    <property type="protein sequence ID" value="GKT24881.1"/>
    <property type="molecule type" value="Genomic_DNA"/>
</dbReference>
<evidence type="ECO:0000313" key="1">
    <source>
        <dbReference type="EMBL" id="GKT24881.1"/>
    </source>
</evidence>
<evidence type="ECO:0000313" key="2">
    <source>
        <dbReference type="Proteomes" id="UP001057375"/>
    </source>
</evidence>
<keyword evidence="2" id="KW-1185">Reference proteome</keyword>
<protein>
    <submittedName>
        <fullName evidence="1">Uncharacterized protein</fullName>
    </submittedName>
</protein>
<organism evidence="1 2">
    <name type="scientific">Aduncisulcus paluster</name>
    <dbReference type="NCBI Taxonomy" id="2918883"/>
    <lineage>
        <taxon>Eukaryota</taxon>
        <taxon>Metamonada</taxon>
        <taxon>Carpediemonas-like organisms</taxon>
        <taxon>Aduncisulcus</taxon>
    </lineage>
</organism>